<dbReference type="EMBL" id="PFBK01000008">
    <property type="protein sequence ID" value="PIR83727.1"/>
    <property type="molecule type" value="Genomic_DNA"/>
</dbReference>
<evidence type="ECO:0000313" key="1">
    <source>
        <dbReference type="EMBL" id="PIR83727.1"/>
    </source>
</evidence>
<dbReference type="AlphaFoldDB" id="A0A2H0UBG8"/>
<evidence type="ECO:0000313" key="2">
    <source>
        <dbReference type="Proteomes" id="UP000231192"/>
    </source>
</evidence>
<proteinExistence type="predicted"/>
<accession>A0A2H0UBG8</accession>
<dbReference type="Proteomes" id="UP000231192">
    <property type="component" value="Unassembled WGS sequence"/>
</dbReference>
<reference evidence="2" key="1">
    <citation type="submission" date="2017-09" db="EMBL/GenBank/DDBJ databases">
        <title>Depth-based differentiation of microbial function through sediment-hosted aquifers and enrichment of novel symbionts in the deep terrestrial subsurface.</title>
        <authorList>
            <person name="Probst A.J."/>
            <person name="Ladd B."/>
            <person name="Jarett J.K."/>
            <person name="Geller-Mcgrath D.E."/>
            <person name="Sieber C.M.K."/>
            <person name="Emerson J.B."/>
            <person name="Anantharaman K."/>
            <person name="Thomas B.C."/>
            <person name="Malmstrom R."/>
            <person name="Stieglmeier M."/>
            <person name="Klingl A."/>
            <person name="Woyke T."/>
            <person name="Ryan C.M."/>
            <person name="Banfield J.F."/>
        </authorList>
    </citation>
    <scope>NUCLEOTIDE SEQUENCE [LARGE SCALE GENOMIC DNA]</scope>
</reference>
<protein>
    <submittedName>
        <fullName evidence="1">Uncharacterized protein</fullName>
    </submittedName>
</protein>
<name>A0A2H0UBG8_9BACT</name>
<organism evidence="1 2">
    <name type="scientific">Candidatus Kaiserbacteria bacterium CG10_big_fil_rev_8_21_14_0_10_51_14</name>
    <dbReference type="NCBI Taxonomy" id="1974610"/>
    <lineage>
        <taxon>Bacteria</taxon>
        <taxon>Candidatus Kaiseribacteriota</taxon>
    </lineage>
</organism>
<comment type="caution">
    <text evidence="1">The sequence shown here is derived from an EMBL/GenBank/DDBJ whole genome shotgun (WGS) entry which is preliminary data.</text>
</comment>
<gene>
    <name evidence="1" type="ORF">COU18_03575</name>
</gene>
<sequence length="147" mass="16564">MALDEMIRGLSATPGEEAGYQKYCDVDGKIDKKTYVHALREAETETSPDLSKVREPGPDHVKQTRIEQVLGIVNETNRVQEKKGEKGIVLHVHDIQGKLDLRIRLYLVLQDAEHTVSDQYLFAEALRMAGDKESLDKLIAAYPNISF</sequence>